<proteinExistence type="predicted"/>
<reference evidence="1 2" key="1">
    <citation type="submission" date="2018-03" db="EMBL/GenBank/DDBJ databases">
        <title>Genomic Encyclopedia of Archaeal and Bacterial Type Strains, Phase II (KMG-II): from individual species to whole genera.</title>
        <authorList>
            <person name="Goeker M."/>
        </authorList>
    </citation>
    <scope>NUCLEOTIDE SEQUENCE [LARGE SCALE GENOMIC DNA]</scope>
    <source>
        <strain evidence="1 2">RHA1</strain>
    </source>
</reference>
<evidence type="ECO:0000313" key="1">
    <source>
        <dbReference type="EMBL" id="PRZ16333.1"/>
    </source>
</evidence>
<gene>
    <name evidence="1" type="ORF">CLV36_10241</name>
</gene>
<organism evidence="1 2">
    <name type="scientific">Laceyella sediminis</name>
    <dbReference type="NCBI Taxonomy" id="573074"/>
    <lineage>
        <taxon>Bacteria</taxon>
        <taxon>Bacillati</taxon>
        <taxon>Bacillota</taxon>
        <taxon>Bacilli</taxon>
        <taxon>Bacillales</taxon>
        <taxon>Thermoactinomycetaceae</taxon>
        <taxon>Laceyella</taxon>
    </lineage>
</organism>
<sequence length="66" mass="7801">MIALPRVLRIEIDGIIRYGKYCSRCGTVKTLDQFTKYTKGKCIHCSRLVDRERRERQRQKNELGAE</sequence>
<dbReference type="EMBL" id="PVTZ01000002">
    <property type="protein sequence ID" value="PRZ16333.1"/>
    <property type="molecule type" value="Genomic_DNA"/>
</dbReference>
<comment type="caution">
    <text evidence="1">The sequence shown here is derived from an EMBL/GenBank/DDBJ whole genome shotgun (WGS) entry which is preliminary data.</text>
</comment>
<protein>
    <submittedName>
        <fullName evidence="1">Uncharacterized protein</fullName>
    </submittedName>
</protein>
<evidence type="ECO:0000313" key="2">
    <source>
        <dbReference type="Proteomes" id="UP000238836"/>
    </source>
</evidence>
<name>A0ABX5ERH8_9BACL</name>
<dbReference type="RefSeq" id="WP_146130584.1">
    <property type="nucleotide sequence ID" value="NZ_PVTZ01000002.1"/>
</dbReference>
<accession>A0ABX5ERH8</accession>
<dbReference type="Proteomes" id="UP000238836">
    <property type="component" value="Unassembled WGS sequence"/>
</dbReference>
<keyword evidence="2" id="KW-1185">Reference proteome</keyword>